<dbReference type="AlphaFoldDB" id="A0AAW8V2U0"/>
<dbReference type="Proteomes" id="UP001253851">
    <property type="component" value="Unassembled WGS sequence"/>
</dbReference>
<gene>
    <name evidence="1" type="ORF">P7I32_16695</name>
    <name evidence="2" type="ORF">P7I34_17500</name>
</gene>
<organism evidence="1 4">
    <name type="scientific">Enterococcus casseliflavus</name>
    <name type="common">Enterococcus flavescens</name>
    <dbReference type="NCBI Taxonomy" id="37734"/>
    <lineage>
        <taxon>Bacteria</taxon>
        <taxon>Bacillati</taxon>
        <taxon>Bacillota</taxon>
        <taxon>Bacilli</taxon>
        <taxon>Lactobacillales</taxon>
        <taxon>Enterococcaceae</taxon>
        <taxon>Enterococcus</taxon>
    </lineage>
</organism>
<evidence type="ECO:0000313" key="2">
    <source>
        <dbReference type="EMBL" id="MDT2984433.1"/>
    </source>
</evidence>
<proteinExistence type="predicted"/>
<dbReference type="EMBL" id="JARQDV010000023">
    <property type="protein sequence ID" value="MDT2966215.1"/>
    <property type="molecule type" value="Genomic_DNA"/>
</dbReference>
<dbReference type="EMBL" id="JARQDZ010000023">
    <property type="protein sequence ID" value="MDT2984433.1"/>
    <property type="molecule type" value="Genomic_DNA"/>
</dbReference>
<reference evidence="1 3" key="1">
    <citation type="submission" date="2023-03" db="EMBL/GenBank/DDBJ databases">
        <authorList>
            <person name="Shen W."/>
            <person name="Cai J."/>
        </authorList>
    </citation>
    <scope>NUCLEOTIDE SEQUENCE</scope>
    <source>
        <strain evidence="2 3">B516</strain>
        <strain evidence="1">K72-2</strain>
    </source>
</reference>
<evidence type="ECO:0000313" key="4">
    <source>
        <dbReference type="Proteomes" id="UP001268896"/>
    </source>
</evidence>
<evidence type="ECO:0000313" key="3">
    <source>
        <dbReference type="Proteomes" id="UP001253851"/>
    </source>
</evidence>
<comment type="caution">
    <text evidence="1">The sequence shown here is derived from an EMBL/GenBank/DDBJ whole genome shotgun (WGS) entry which is preliminary data.</text>
</comment>
<name>A0AAW8V2U0_ENTCA</name>
<evidence type="ECO:0000313" key="1">
    <source>
        <dbReference type="EMBL" id="MDT2966215.1"/>
    </source>
</evidence>
<accession>A0AAW8V2U0</accession>
<dbReference type="RefSeq" id="WP_267912433.1">
    <property type="nucleotide sequence ID" value="NZ_CP068130.1"/>
</dbReference>
<dbReference type="Proteomes" id="UP001268896">
    <property type="component" value="Unassembled WGS sequence"/>
</dbReference>
<protein>
    <submittedName>
        <fullName evidence="1">Uncharacterized protein</fullName>
    </submittedName>
</protein>
<sequence length="42" mass="4696">MVDLDDILKIATIVKIIATVAPVIEKLARYINSLVTNKKTNR</sequence>